<comment type="caution">
    <text evidence="11">The sequence shown here is derived from an EMBL/GenBank/DDBJ whole genome shotgun (WGS) entry which is preliminary data.</text>
</comment>
<dbReference type="Gene3D" id="1.10.601.10">
    <property type="entry name" value="RNA Polymerase Primary Sigma Factor"/>
    <property type="match status" value="1"/>
</dbReference>
<evidence type="ECO:0000256" key="8">
    <source>
        <dbReference type="SAM" id="MobiDB-lite"/>
    </source>
</evidence>
<evidence type="ECO:0000256" key="2">
    <source>
        <dbReference type="ARBA" id="ARBA00023015"/>
    </source>
</evidence>
<dbReference type="CDD" id="cd06171">
    <property type="entry name" value="Sigma70_r4"/>
    <property type="match status" value="1"/>
</dbReference>
<evidence type="ECO:0000313" key="11">
    <source>
        <dbReference type="EMBL" id="TWI56797.1"/>
    </source>
</evidence>
<dbReference type="NCBIfam" id="NF004208">
    <property type="entry name" value="PRK05658.1"/>
    <property type="match status" value="1"/>
</dbReference>
<dbReference type="Gene3D" id="1.10.10.10">
    <property type="entry name" value="Winged helix-like DNA-binding domain superfamily/Winged helix DNA-binding domain"/>
    <property type="match status" value="2"/>
</dbReference>
<dbReference type="PROSITE" id="PS00715">
    <property type="entry name" value="SIGMA70_1"/>
    <property type="match status" value="1"/>
</dbReference>
<dbReference type="InterPro" id="IPR012760">
    <property type="entry name" value="RNA_pol_sigma_RpoD_C"/>
</dbReference>
<dbReference type="Pfam" id="PF04539">
    <property type="entry name" value="Sigma70_r3"/>
    <property type="match status" value="1"/>
</dbReference>
<dbReference type="FunFam" id="1.10.601.10:FF:000002">
    <property type="entry name" value="RNA polymerase sigma factor RpoD"/>
    <property type="match status" value="1"/>
</dbReference>
<dbReference type="Pfam" id="PF04542">
    <property type="entry name" value="Sigma70_r2"/>
    <property type="match status" value="1"/>
</dbReference>
<feature type="region of interest" description="Sigma-70 factor domain-4" evidence="6">
    <location>
        <begin position="549"/>
        <end position="602"/>
    </location>
</feature>
<dbReference type="AlphaFoldDB" id="A0A562QJ61"/>
<dbReference type="InterPro" id="IPR007627">
    <property type="entry name" value="RNA_pol_sigma70_r2"/>
</dbReference>
<accession>A0A562QJ61</accession>
<dbReference type="InterPro" id="IPR050239">
    <property type="entry name" value="Sigma-70_RNA_pol_init_factors"/>
</dbReference>
<feature type="region of interest" description="Disordered" evidence="8">
    <location>
        <begin position="165"/>
        <end position="220"/>
    </location>
</feature>
<dbReference type="NCBIfam" id="TIGR02937">
    <property type="entry name" value="sigma70-ECF"/>
    <property type="match status" value="1"/>
</dbReference>
<feature type="domain" description="RNA polymerase sigma-70" evidence="10">
    <location>
        <begin position="574"/>
        <end position="600"/>
    </location>
</feature>
<feature type="compositionally biased region" description="Acidic residues" evidence="8">
    <location>
        <begin position="193"/>
        <end position="216"/>
    </location>
</feature>
<evidence type="ECO:0000256" key="3">
    <source>
        <dbReference type="ARBA" id="ARBA00023082"/>
    </source>
</evidence>
<dbReference type="EMBL" id="VLKY01000003">
    <property type="protein sequence ID" value="TWI56797.1"/>
    <property type="molecule type" value="Genomic_DNA"/>
</dbReference>
<comment type="subcellular location">
    <subcellularLocation>
        <location evidence="6">Cytoplasm</location>
    </subcellularLocation>
</comment>
<evidence type="ECO:0000256" key="4">
    <source>
        <dbReference type="ARBA" id="ARBA00023125"/>
    </source>
</evidence>
<dbReference type="InterPro" id="IPR007631">
    <property type="entry name" value="RNA_pol_sigma_70_non-ess"/>
</dbReference>
<dbReference type="Proteomes" id="UP000316905">
    <property type="component" value="Unassembled WGS sequence"/>
</dbReference>
<proteinExistence type="inferred from homology"/>
<keyword evidence="5 6" id="KW-0804">Transcription</keyword>
<dbReference type="SUPFAM" id="SSF88659">
    <property type="entry name" value="Sigma3 and sigma4 domains of RNA polymerase sigma factors"/>
    <property type="match status" value="2"/>
</dbReference>
<dbReference type="Pfam" id="PF00140">
    <property type="entry name" value="Sigma70_r1_2"/>
    <property type="match status" value="1"/>
</dbReference>
<feature type="region of interest" description="Sigma-70 factor domain-2" evidence="6">
    <location>
        <begin position="381"/>
        <end position="451"/>
    </location>
</feature>
<evidence type="ECO:0000259" key="9">
    <source>
        <dbReference type="PROSITE" id="PS00715"/>
    </source>
</evidence>
<gene>
    <name evidence="6" type="primary">rpoD</name>
    <name evidence="11" type="ORF">IQ22_01251</name>
</gene>
<dbReference type="Gene3D" id="1.10.220.120">
    <property type="entry name" value="Sigma-70 factor, region 1.1"/>
    <property type="match status" value="1"/>
</dbReference>
<comment type="subunit">
    <text evidence="6">Interacts transiently with the RNA polymerase catalytic core.</text>
</comment>
<feature type="short sequence motif" description="Interaction with polymerase core subunit RpoC" evidence="6">
    <location>
        <begin position="405"/>
        <end position="408"/>
    </location>
</feature>
<feature type="domain" description="RNA polymerase sigma-70" evidence="9">
    <location>
        <begin position="405"/>
        <end position="418"/>
    </location>
</feature>
<dbReference type="InterPro" id="IPR007624">
    <property type="entry name" value="RNA_pol_sigma70_r3"/>
</dbReference>
<dbReference type="InterPro" id="IPR007630">
    <property type="entry name" value="RNA_pol_sigma70_r4"/>
</dbReference>
<organism evidence="11 12">
    <name type="scientific">Pseudomonas duriflava</name>
    <dbReference type="NCBI Taxonomy" id="459528"/>
    <lineage>
        <taxon>Bacteria</taxon>
        <taxon>Pseudomonadati</taxon>
        <taxon>Pseudomonadota</taxon>
        <taxon>Gammaproteobacteria</taxon>
        <taxon>Pseudomonadales</taxon>
        <taxon>Pseudomonadaceae</taxon>
        <taxon>Pseudomonas</taxon>
    </lineage>
</organism>
<dbReference type="Pfam" id="PF03979">
    <property type="entry name" value="Sigma70_r1_1"/>
    <property type="match status" value="1"/>
</dbReference>
<protein>
    <recommendedName>
        <fullName evidence="6">RNA polymerase sigma factor RpoD</fullName>
    </recommendedName>
    <alternativeName>
        <fullName evidence="6">Sigma-70</fullName>
    </alternativeName>
</protein>
<evidence type="ECO:0000256" key="7">
    <source>
        <dbReference type="SAM" id="Coils"/>
    </source>
</evidence>
<dbReference type="InterPro" id="IPR007127">
    <property type="entry name" value="RNA_pol_sigma_70_r1_1"/>
</dbReference>
<dbReference type="InterPro" id="IPR013325">
    <property type="entry name" value="RNA_pol_sigma_r2"/>
</dbReference>
<feature type="coiled-coil region" evidence="7">
    <location>
        <begin position="339"/>
        <end position="380"/>
    </location>
</feature>
<dbReference type="PANTHER" id="PTHR30603">
    <property type="entry name" value="RNA POLYMERASE SIGMA FACTOR RPO"/>
    <property type="match status" value="1"/>
</dbReference>
<sequence>MSGKAQQQSRLKELIARGREQGYLTYAEVNDHLPEDISDPEQVEDIIRMINDMGINVFETAPDADTLLLAEADTDEAAAEEAAAALAAVESDVGRTTDPVRMYMREMGTVELLTREGEIEIAKRIEEGIREVMSAIAHFPGSVEYILSEYDRVTSEGGRLSDVLSGYIDPDDGSLPAAESDDIPVPKAKEEAADKDDEDESEGDDSEDEAESGPDPEEARQRFAAVAEQLEKTRKALQKHGRSSDQAIEELAALATLFMPIKLVPKQYDTLVSRVRESLDRVRVQERAIMQLCVRDARMPRSDFLRSFPSNETNIGWTAKVLQGKPKYAEALERLQPDIQRNQEKLIALQKELDLTVAEIKEINRNMSIGEAKARRAKKEMVEANLRLVISIAKKYTNRGLQFLDLIQEGNIGLMKAVDKFEYRRGYKFSTYATWWIRQAITRSIADQARTIRIPVHMIETINKLNRISRQMLQEMGREPTPEELGERMDMPEDKIRKVLKIAKEPISMETPIGDDEDSHLGDFIEDSTMQSPIEVATSESLKEATRDVLAGLTAREAKVLRMRFGIDMNTDHTLEEVGKQFDVTRERIRQIEAKALRKLRHPSRSEHLRSFLDE</sequence>
<dbReference type="PANTHER" id="PTHR30603:SF60">
    <property type="entry name" value="RNA POLYMERASE SIGMA FACTOR RPOD"/>
    <property type="match status" value="1"/>
</dbReference>
<dbReference type="PROSITE" id="PS00716">
    <property type="entry name" value="SIGMA70_2"/>
    <property type="match status" value="1"/>
</dbReference>
<evidence type="ECO:0000313" key="12">
    <source>
        <dbReference type="Proteomes" id="UP000316905"/>
    </source>
</evidence>
<dbReference type="FunFam" id="1.10.220.120:FF:000001">
    <property type="entry name" value="RNA polymerase sigma factor RpoD"/>
    <property type="match status" value="1"/>
</dbReference>
<dbReference type="InterPro" id="IPR036388">
    <property type="entry name" value="WH-like_DNA-bd_sf"/>
</dbReference>
<keyword evidence="3 6" id="KW-0731">Sigma factor</keyword>
<dbReference type="SUPFAM" id="SSF88946">
    <property type="entry name" value="Sigma2 domain of RNA polymerase sigma factors"/>
    <property type="match status" value="1"/>
</dbReference>
<comment type="similarity">
    <text evidence="6">Belongs to the sigma-70 factor family. RpoD/SigA subfamily.</text>
</comment>
<keyword evidence="7" id="KW-0175">Coiled coil</keyword>
<dbReference type="NCBIfam" id="TIGR02393">
    <property type="entry name" value="RpoD_Cterm"/>
    <property type="match status" value="1"/>
</dbReference>
<dbReference type="FunFam" id="1.10.10.10:FF:000004">
    <property type="entry name" value="RNA polymerase sigma factor SigA"/>
    <property type="match status" value="1"/>
</dbReference>
<dbReference type="Pfam" id="PF04546">
    <property type="entry name" value="Sigma70_ner"/>
    <property type="match status" value="1"/>
</dbReference>
<comment type="function">
    <text evidence="6">Sigma factors are initiation factors that promote the attachment of RNA polymerase to specific initiation sites and are then released. This sigma factor is the primary sigma factor during exponential growth.</text>
</comment>
<keyword evidence="4 6" id="KW-0238">DNA-binding</keyword>
<evidence type="ECO:0000256" key="6">
    <source>
        <dbReference type="HAMAP-Rule" id="MF_00963"/>
    </source>
</evidence>
<dbReference type="InterPro" id="IPR028630">
    <property type="entry name" value="Sigma70_RpoD"/>
</dbReference>
<dbReference type="InterPro" id="IPR014284">
    <property type="entry name" value="RNA_pol_sigma-70_dom"/>
</dbReference>
<dbReference type="PRINTS" id="PR00046">
    <property type="entry name" value="SIGMA70FCT"/>
</dbReference>
<dbReference type="InterPro" id="IPR000943">
    <property type="entry name" value="RNA_pol_sigma70"/>
</dbReference>
<dbReference type="GO" id="GO:0006352">
    <property type="term" value="P:DNA-templated transcription initiation"/>
    <property type="evidence" value="ECO:0007669"/>
    <property type="project" value="UniProtKB-UniRule"/>
</dbReference>
<dbReference type="InterPro" id="IPR013324">
    <property type="entry name" value="RNA_pol_sigma_r3/r4-like"/>
</dbReference>
<dbReference type="FunFam" id="1.10.10.10:FF:000002">
    <property type="entry name" value="RNA polymerase sigma factor SigA"/>
    <property type="match status" value="1"/>
</dbReference>
<keyword evidence="1 6" id="KW-0963">Cytoplasm</keyword>
<name>A0A562QJ61_9PSED</name>
<dbReference type="RefSeq" id="WP_145139596.1">
    <property type="nucleotide sequence ID" value="NZ_VLKY01000003.1"/>
</dbReference>
<dbReference type="InterPro" id="IPR009042">
    <property type="entry name" value="RNA_pol_sigma70_r1_2"/>
</dbReference>
<dbReference type="InterPro" id="IPR042189">
    <property type="entry name" value="RNA_pol_sigma_70_r1_1_sf"/>
</dbReference>
<evidence type="ECO:0000256" key="5">
    <source>
        <dbReference type="ARBA" id="ARBA00023163"/>
    </source>
</evidence>
<dbReference type="HAMAP" id="MF_00963">
    <property type="entry name" value="Sigma70_RpoD_SigA"/>
    <property type="match status" value="1"/>
</dbReference>
<dbReference type="GO" id="GO:0016987">
    <property type="term" value="F:sigma factor activity"/>
    <property type="evidence" value="ECO:0007669"/>
    <property type="project" value="UniProtKB-UniRule"/>
</dbReference>
<evidence type="ECO:0000256" key="1">
    <source>
        <dbReference type="ARBA" id="ARBA00022490"/>
    </source>
</evidence>
<dbReference type="GO" id="GO:0003677">
    <property type="term" value="F:DNA binding"/>
    <property type="evidence" value="ECO:0007669"/>
    <property type="project" value="UniProtKB-UniRule"/>
</dbReference>
<reference evidence="11 12" key="1">
    <citation type="journal article" date="2015" name="Stand. Genomic Sci.">
        <title>Genomic Encyclopedia of Bacterial and Archaeal Type Strains, Phase III: the genomes of soil and plant-associated and newly described type strains.</title>
        <authorList>
            <person name="Whitman W.B."/>
            <person name="Woyke T."/>
            <person name="Klenk H.P."/>
            <person name="Zhou Y."/>
            <person name="Lilburn T.G."/>
            <person name="Beck B.J."/>
            <person name="De Vos P."/>
            <person name="Vandamme P."/>
            <person name="Eisen J.A."/>
            <person name="Garrity G."/>
            <person name="Hugenholtz P."/>
            <person name="Kyrpides N.C."/>
        </authorList>
    </citation>
    <scope>NUCLEOTIDE SEQUENCE [LARGE SCALE GENOMIC DNA]</scope>
    <source>
        <strain evidence="11 12">CGMCC 1.6858</strain>
    </source>
</reference>
<feature type="region of interest" description="Sigma-70 factor domain-3" evidence="6">
    <location>
        <begin position="460"/>
        <end position="536"/>
    </location>
</feature>
<dbReference type="Pfam" id="PF04545">
    <property type="entry name" value="Sigma70_r4"/>
    <property type="match status" value="1"/>
</dbReference>
<keyword evidence="12" id="KW-1185">Reference proteome</keyword>
<evidence type="ECO:0000259" key="10">
    <source>
        <dbReference type="PROSITE" id="PS00716"/>
    </source>
</evidence>
<keyword evidence="2 6" id="KW-0805">Transcription regulation</keyword>
<dbReference type="OrthoDB" id="9809557at2"/>
<dbReference type="GO" id="GO:0005737">
    <property type="term" value="C:cytoplasm"/>
    <property type="evidence" value="ECO:0007669"/>
    <property type="project" value="UniProtKB-SubCell"/>
</dbReference>
<feature type="DNA-binding region" description="H-T-H motif" evidence="6">
    <location>
        <begin position="575"/>
        <end position="594"/>
    </location>
</feature>